<sequence>MARPPKNPLIPTRDGVSPSCVALPLLPAGDSRWPTLLDFLAERLPAVDRGAWQQRLSDGQVLDEHGQPVRADNAYRGGGRLYYWRALDDEPEIPFEATVRFQDAHLLVVDKPHFLPVTPTGRFVRQSLLVRLKQATGIDTLSPIHRIDRETAGLVVFSLRPQDRGAYQALFRERSVDKVYEAMAPLDPALALPRVHRSRMAEDPEAFYRMTEVDGEPNSETAIALLECRGAWGRYRLEPVTGKRHQLRVHMAALGLPLAGDQFYPRVRRGPGEAEDYADPLRLLARAIAFTDPVTGEQRSFESGLDLKWPSPG</sequence>
<reference evidence="2 3" key="1">
    <citation type="submission" date="2019-03" db="EMBL/GenBank/DDBJ databases">
        <authorList>
            <person name="Sebastian G."/>
            <person name="Baumann P."/>
            <person name="Ruckert C."/>
            <person name="Kalinowski J."/>
            <person name="Nebel B."/>
            <person name="Takors R."/>
            <person name="Blombach B."/>
        </authorList>
    </citation>
    <scope>NUCLEOTIDE SEQUENCE [LARGE SCALE GENOMIC DNA]</scope>
    <source>
        <strain evidence="2 3">DSM 1084</strain>
    </source>
</reference>
<evidence type="ECO:0000313" key="2">
    <source>
        <dbReference type="EMBL" id="QBM29270.1"/>
    </source>
</evidence>
<protein>
    <submittedName>
        <fullName evidence="2">Ribosomal large subunit pseudouridine synthase A</fullName>
        <ecNumber evidence="2">5.4.99.28</ecNumber>
    </submittedName>
</protein>
<dbReference type="PANTHER" id="PTHR21600">
    <property type="entry name" value="MITOCHONDRIAL RNA PSEUDOURIDINE SYNTHASE"/>
    <property type="match status" value="1"/>
</dbReference>
<dbReference type="InterPro" id="IPR006145">
    <property type="entry name" value="PsdUridine_synth_RsuA/RluA"/>
</dbReference>
<keyword evidence="3" id="KW-1185">Reference proteome</keyword>
<dbReference type="InterPro" id="IPR006224">
    <property type="entry name" value="PsdUridine_synth_RluA-like_CS"/>
</dbReference>
<dbReference type="PANTHER" id="PTHR21600:SF84">
    <property type="entry name" value="PSEUDOURIDINE SYNTHASE RSUA_RLUA-LIKE DOMAIN-CONTAINING PROTEIN"/>
    <property type="match status" value="1"/>
</dbReference>
<gene>
    <name evidence="2" type="primary">rluA2</name>
    <name evidence="2" type="ORF">HPF_16375</name>
</gene>
<proteinExistence type="predicted"/>
<dbReference type="PROSITE" id="PS01129">
    <property type="entry name" value="PSI_RLU"/>
    <property type="match status" value="1"/>
</dbReference>
<dbReference type="SUPFAM" id="SSF55120">
    <property type="entry name" value="Pseudouridine synthase"/>
    <property type="match status" value="1"/>
</dbReference>
<organism evidence="2 3">
    <name type="scientific">Hydrogenophaga pseudoflava</name>
    <name type="common">Pseudomonas carboxydoflava</name>
    <dbReference type="NCBI Taxonomy" id="47421"/>
    <lineage>
        <taxon>Bacteria</taxon>
        <taxon>Pseudomonadati</taxon>
        <taxon>Pseudomonadota</taxon>
        <taxon>Betaproteobacteria</taxon>
        <taxon>Burkholderiales</taxon>
        <taxon>Comamonadaceae</taxon>
        <taxon>Hydrogenophaga</taxon>
    </lineage>
</organism>
<dbReference type="RefSeq" id="WP_079367185.1">
    <property type="nucleotide sequence ID" value="NZ_CP037867.1"/>
</dbReference>
<dbReference type="AlphaFoldDB" id="A0A4P6WZT7"/>
<keyword evidence="2" id="KW-0413">Isomerase</keyword>
<dbReference type="GO" id="GO:0000455">
    <property type="term" value="P:enzyme-directed rRNA pseudouridine synthesis"/>
    <property type="evidence" value="ECO:0007669"/>
    <property type="project" value="TreeGrafter"/>
</dbReference>
<evidence type="ECO:0000313" key="3">
    <source>
        <dbReference type="Proteomes" id="UP000293912"/>
    </source>
</evidence>
<dbReference type="GO" id="GO:0160151">
    <property type="term" value="F:tRNA pseudouridine(32) synthase activity"/>
    <property type="evidence" value="ECO:0007669"/>
    <property type="project" value="UniProtKB-EC"/>
</dbReference>
<dbReference type="KEGG" id="hpse:HPF_16375"/>
<name>A0A4P6WZT7_HYDPS</name>
<dbReference type="EMBL" id="CP037867">
    <property type="protein sequence ID" value="QBM29270.1"/>
    <property type="molecule type" value="Genomic_DNA"/>
</dbReference>
<evidence type="ECO:0000259" key="1">
    <source>
        <dbReference type="Pfam" id="PF00849"/>
    </source>
</evidence>
<dbReference type="EC" id="5.4.99.28" evidence="2"/>
<dbReference type="Proteomes" id="UP000293912">
    <property type="component" value="Chromosome"/>
</dbReference>
<dbReference type="InterPro" id="IPR050188">
    <property type="entry name" value="RluA_PseudoU_synthase"/>
</dbReference>
<dbReference type="Gene3D" id="3.30.2350.10">
    <property type="entry name" value="Pseudouridine synthase"/>
    <property type="match status" value="1"/>
</dbReference>
<dbReference type="Pfam" id="PF00849">
    <property type="entry name" value="PseudoU_synth_2"/>
    <property type="match status" value="1"/>
</dbReference>
<dbReference type="InterPro" id="IPR020103">
    <property type="entry name" value="PsdUridine_synth_cat_dom_sf"/>
</dbReference>
<accession>A0A4P6WZT7</accession>
<dbReference type="GO" id="GO:0003723">
    <property type="term" value="F:RNA binding"/>
    <property type="evidence" value="ECO:0007669"/>
    <property type="project" value="InterPro"/>
</dbReference>
<feature type="domain" description="Pseudouridine synthase RsuA/RluA-like" evidence="1">
    <location>
        <begin position="105"/>
        <end position="253"/>
    </location>
</feature>